<keyword evidence="4" id="KW-0456">Lyase</keyword>
<dbReference type="Gene3D" id="3.90.1590.10">
    <property type="entry name" value="glutathione-dependent formaldehyde- activating enzyme (gfa)"/>
    <property type="match status" value="1"/>
</dbReference>
<dbReference type="InterPro" id="IPR006913">
    <property type="entry name" value="CENP-V/GFA"/>
</dbReference>
<evidence type="ECO:0000256" key="1">
    <source>
        <dbReference type="ARBA" id="ARBA00005495"/>
    </source>
</evidence>
<sequence>MENIKGTCLCGKNQVIIKRYGNFVYSCHCDMCRKMTAGPVMAVDPEKSDNVELQLDTESVTYYQSSEAVERAFCSTCGTYLFWHHLERDHYCFNAQLFPDIIADAQFGLQVFYDRKPAYYDFANETKKLDSQWQEVE</sequence>
<organism evidence="6 7">
    <name type="scientific">Candidatus Enterococcus moelleringii</name>
    <dbReference type="NCBI Taxonomy" id="2815325"/>
    <lineage>
        <taxon>Bacteria</taxon>
        <taxon>Bacillati</taxon>
        <taxon>Bacillota</taxon>
        <taxon>Bacilli</taxon>
        <taxon>Lactobacillales</taxon>
        <taxon>Enterococcaceae</taxon>
        <taxon>Enterococcus</taxon>
    </lineage>
</organism>
<evidence type="ECO:0000313" key="6">
    <source>
        <dbReference type="EMBL" id="MBO1304597.1"/>
    </source>
</evidence>
<proteinExistence type="inferred from homology"/>
<evidence type="ECO:0000256" key="2">
    <source>
        <dbReference type="ARBA" id="ARBA00022723"/>
    </source>
</evidence>
<evidence type="ECO:0000313" key="7">
    <source>
        <dbReference type="Proteomes" id="UP000664601"/>
    </source>
</evidence>
<name>A0ABS3L4R7_9ENTE</name>
<dbReference type="EMBL" id="JAFREM010000001">
    <property type="protein sequence ID" value="MBO1304597.1"/>
    <property type="molecule type" value="Genomic_DNA"/>
</dbReference>
<accession>A0ABS3L4R7</accession>
<dbReference type="PANTHER" id="PTHR33337">
    <property type="entry name" value="GFA DOMAIN-CONTAINING PROTEIN"/>
    <property type="match status" value="1"/>
</dbReference>
<evidence type="ECO:0000259" key="5">
    <source>
        <dbReference type="PROSITE" id="PS51891"/>
    </source>
</evidence>
<comment type="similarity">
    <text evidence="1">Belongs to the Gfa family.</text>
</comment>
<evidence type="ECO:0000256" key="3">
    <source>
        <dbReference type="ARBA" id="ARBA00022833"/>
    </source>
</evidence>
<evidence type="ECO:0000256" key="4">
    <source>
        <dbReference type="ARBA" id="ARBA00023239"/>
    </source>
</evidence>
<dbReference type="PANTHER" id="PTHR33337:SF40">
    <property type="entry name" value="CENP-V_GFA DOMAIN-CONTAINING PROTEIN-RELATED"/>
    <property type="match status" value="1"/>
</dbReference>
<dbReference type="SUPFAM" id="SSF51316">
    <property type="entry name" value="Mss4-like"/>
    <property type="match status" value="1"/>
</dbReference>
<dbReference type="InterPro" id="IPR011057">
    <property type="entry name" value="Mss4-like_sf"/>
</dbReference>
<keyword evidence="7" id="KW-1185">Reference proteome</keyword>
<keyword evidence="2" id="KW-0479">Metal-binding</keyword>
<reference evidence="6 7" key="1">
    <citation type="submission" date="2021-03" db="EMBL/GenBank/DDBJ databases">
        <title>Enterococcal diversity collection.</title>
        <authorList>
            <person name="Gilmore M.S."/>
            <person name="Schwartzman J."/>
            <person name="Van Tyne D."/>
            <person name="Martin M."/>
            <person name="Earl A.M."/>
            <person name="Manson A.L."/>
            <person name="Straub T."/>
            <person name="Salamzade R."/>
            <person name="Saavedra J."/>
            <person name="Lebreton F."/>
            <person name="Prichula J."/>
            <person name="Schaufler K."/>
            <person name="Gaca A."/>
            <person name="Sgardioli B."/>
            <person name="Wagenaar J."/>
            <person name="Strong T."/>
        </authorList>
    </citation>
    <scope>NUCLEOTIDE SEQUENCE [LARGE SCALE GENOMIC DNA]</scope>
    <source>
        <strain evidence="6 7">669A</strain>
    </source>
</reference>
<protein>
    <submittedName>
        <fullName evidence="6">GFA family protein</fullName>
    </submittedName>
</protein>
<dbReference type="Proteomes" id="UP000664601">
    <property type="component" value="Unassembled WGS sequence"/>
</dbReference>
<dbReference type="PROSITE" id="PS51891">
    <property type="entry name" value="CENP_V_GFA"/>
    <property type="match status" value="1"/>
</dbReference>
<dbReference type="Pfam" id="PF04828">
    <property type="entry name" value="GFA"/>
    <property type="match status" value="1"/>
</dbReference>
<dbReference type="RefSeq" id="WP_207671540.1">
    <property type="nucleotide sequence ID" value="NZ_JAFREM010000001.1"/>
</dbReference>
<gene>
    <name evidence="6" type="ORF">JZO70_00370</name>
</gene>
<feature type="domain" description="CENP-V/GFA" evidence="5">
    <location>
        <begin position="4"/>
        <end position="121"/>
    </location>
</feature>
<comment type="caution">
    <text evidence="6">The sequence shown here is derived from an EMBL/GenBank/DDBJ whole genome shotgun (WGS) entry which is preliminary data.</text>
</comment>
<keyword evidence="3" id="KW-0862">Zinc</keyword>